<dbReference type="EMBL" id="JBHLTG010000001">
    <property type="protein sequence ID" value="MFC0676886.1"/>
    <property type="molecule type" value="Genomic_DNA"/>
</dbReference>
<feature type="chain" id="PRO_5046751702" evidence="1">
    <location>
        <begin position="22"/>
        <end position="215"/>
    </location>
</feature>
<dbReference type="InterPro" id="IPR005586">
    <property type="entry name" value="ABC_trans_aux"/>
</dbReference>
<evidence type="ECO:0000313" key="4">
    <source>
        <dbReference type="Proteomes" id="UP001589896"/>
    </source>
</evidence>
<sequence>MTRPAFRAPLILAAMCASLLAVTGCSSLLDGGEAPSIYAPAPAIQPDPSWPSVPWQLVVSANSAASVTDSQRIAVRPVPNELQVYKGASWARRPTEMLEDALMRTLEDSGKIGAVARPGTGINADYRLVLDLRRFESDYRGDAVPAAVVEVNAKLLHATDDRVVASRTFMQAEPAAGTAVPQAVSAFEQSLAQVSRELAGWVLTSGQAHHQQQSR</sequence>
<evidence type="ECO:0000259" key="2">
    <source>
        <dbReference type="Pfam" id="PF03886"/>
    </source>
</evidence>
<protein>
    <submittedName>
        <fullName evidence="3">ABC-type transport auxiliary lipoprotein family protein</fullName>
    </submittedName>
</protein>
<dbReference type="RefSeq" id="WP_386664794.1">
    <property type="nucleotide sequence ID" value="NZ_JBHLTG010000001.1"/>
</dbReference>
<keyword evidence="3" id="KW-0449">Lipoprotein</keyword>
<reference evidence="3 4" key="1">
    <citation type="submission" date="2024-09" db="EMBL/GenBank/DDBJ databases">
        <authorList>
            <person name="Sun Q."/>
            <person name="Mori K."/>
        </authorList>
    </citation>
    <scope>NUCLEOTIDE SEQUENCE [LARGE SCALE GENOMIC DNA]</scope>
    <source>
        <strain evidence="3 4">KCTC 23076</strain>
    </source>
</reference>
<proteinExistence type="predicted"/>
<gene>
    <name evidence="3" type="ORF">ACFFGH_03340</name>
</gene>
<dbReference type="Proteomes" id="UP001589896">
    <property type="component" value="Unassembled WGS sequence"/>
</dbReference>
<comment type="caution">
    <text evidence="3">The sequence shown here is derived from an EMBL/GenBank/DDBJ whole genome shotgun (WGS) entry which is preliminary data.</text>
</comment>
<organism evidence="3 4">
    <name type="scientific">Lysobacter korlensis</name>
    <dbReference type="NCBI Taxonomy" id="553636"/>
    <lineage>
        <taxon>Bacteria</taxon>
        <taxon>Pseudomonadati</taxon>
        <taxon>Pseudomonadota</taxon>
        <taxon>Gammaproteobacteria</taxon>
        <taxon>Lysobacterales</taxon>
        <taxon>Lysobacteraceae</taxon>
        <taxon>Lysobacter</taxon>
    </lineage>
</organism>
<evidence type="ECO:0000313" key="3">
    <source>
        <dbReference type="EMBL" id="MFC0676886.1"/>
    </source>
</evidence>
<accession>A0ABV6RIS2</accession>
<dbReference type="SUPFAM" id="SSF159594">
    <property type="entry name" value="XCC0632-like"/>
    <property type="match status" value="1"/>
</dbReference>
<feature type="domain" description="ABC-type transport auxiliary lipoprotein component" evidence="2">
    <location>
        <begin position="39"/>
        <end position="199"/>
    </location>
</feature>
<keyword evidence="4" id="KW-1185">Reference proteome</keyword>
<dbReference type="Pfam" id="PF03886">
    <property type="entry name" value="ABC_trans_aux"/>
    <property type="match status" value="1"/>
</dbReference>
<dbReference type="Gene3D" id="3.40.50.10610">
    <property type="entry name" value="ABC-type transport auxiliary lipoprotein component"/>
    <property type="match status" value="1"/>
</dbReference>
<keyword evidence="1" id="KW-0732">Signal</keyword>
<name>A0ABV6RIS2_9GAMM</name>
<feature type="signal peptide" evidence="1">
    <location>
        <begin position="1"/>
        <end position="21"/>
    </location>
</feature>
<dbReference type="PROSITE" id="PS51257">
    <property type="entry name" value="PROKAR_LIPOPROTEIN"/>
    <property type="match status" value="1"/>
</dbReference>
<evidence type="ECO:0000256" key="1">
    <source>
        <dbReference type="SAM" id="SignalP"/>
    </source>
</evidence>